<evidence type="ECO:0000256" key="1">
    <source>
        <dbReference type="SAM" id="Coils"/>
    </source>
</evidence>
<organism evidence="2 3">
    <name type="scientific">Aphanomyces invadans</name>
    <dbReference type="NCBI Taxonomy" id="157072"/>
    <lineage>
        <taxon>Eukaryota</taxon>
        <taxon>Sar</taxon>
        <taxon>Stramenopiles</taxon>
        <taxon>Oomycota</taxon>
        <taxon>Saprolegniomycetes</taxon>
        <taxon>Saprolegniales</taxon>
        <taxon>Verrucalvaceae</taxon>
        <taxon>Aphanomyces</taxon>
    </lineage>
</organism>
<protein>
    <submittedName>
        <fullName evidence="2">Uncharacterized protein</fullName>
    </submittedName>
</protein>
<keyword evidence="3" id="KW-1185">Reference proteome</keyword>
<proteinExistence type="predicted"/>
<evidence type="ECO:0000313" key="3">
    <source>
        <dbReference type="Proteomes" id="UP000285060"/>
    </source>
</evidence>
<dbReference type="Proteomes" id="UP000285060">
    <property type="component" value="Unassembled WGS sequence"/>
</dbReference>
<keyword evidence="1" id="KW-0175">Coiled coil</keyword>
<dbReference type="EMBL" id="QUSY01000040">
    <property type="protein sequence ID" value="RHY34198.1"/>
    <property type="molecule type" value="Genomic_DNA"/>
</dbReference>
<dbReference type="VEuPathDB" id="FungiDB:H310_05037"/>
<feature type="coiled-coil region" evidence="1">
    <location>
        <begin position="224"/>
        <end position="258"/>
    </location>
</feature>
<gene>
    <name evidence="2" type="ORF">DYB32_001088</name>
</gene>
<sequence length="442" mass="48978">MPKRLPSHGLCSSLSVTLEPRDASVESTAPAFGGWLIVIDYVEAGPLSDYPDKPLANETSCQKRVHPNPQFVLDANSHPGTMDDDEVLFDALEVPPAATATSNKVCGNEERSPVHEISRRRDAHVPATSVEELTEIVGQLRATIASHNAGRVEAAAQNTMLQKQLEHQWSVVKHLKQMLKNISDKYTATQVDNRVLKTQCRDKQHRCDMLGEEVYRLTEEIGKLRKLAGAVDDLESRYASLERNYQQAVADSEEWKQKANHLVGVADENAELRQNIVATTQEHTIACKRAHHIIKELRLALRQAQDANDKRALSLPAPPAASSIPSTKHHFATDAAHCDDSMDGFLQAMSSRLEHLLTQNAHLAEQVQVSEKRVHLLAADLERKRLMIQQLTLHLVVTPREDVVASALATAAALEVTASSETLLYVTIKENLLLKVLSFCSR</sequence>
<accession>A0A3R6YFG2</accession>
<evidence type="ECO:0000313" key="2">
    <source>
        <dbReference type="EMBL" id="RHY34198.1"/>
    </source>
</evidence>
<name>A0A3R6YFG2_9STRA</name>
<reference evidence="2 3" key="1">
    <citation type="submission" date="2018-08" db="EMBL/GenBank/DDBJ databases">
        <title>Aphanomyces genome sequencing and annotation.</title>
        <authorList>
            <person name="Minardi D."/>
            <person name="Oidtmann B."/>
            <person name="Van Der Giezen M."/>
            <person name="Studholme D.J."/>
        </authorList>
    </citation>
    <scope>NUCLEOTIDE SEQUENCE [LARGE SCALE GENOMIC DNA]</scope>
    <source>
        <strain evidence="2 3">NJM0002</strain>
    </source>
</reference>
<comment type="caution">
    <text evidence="2">The sequence shown here is derived from an EMBL/GenBank/DDBJ whole genome shotgun (WGS) entry which is preliminary data.</text>
</comment>
<dbReference type="AlphaFoldDB" id="A0A3R6YFG2"/>